<dbReference type="Gene3D" id="1.20.210.10">
    <property type="entry name" value="Cytochrome c oxidase-like, subunit I domain"/>
    <property type="match status" value="1"/>
</dbReference>
<dbReference type="Proteomes" id="UP001597548">
    <property type="component" value="Unassembled WGS sequence"/>
</dbReference>
<keyword evidence="3" id="KW-1185">Reference proteome</keyword>
<keyword evidence="1" id="KW-1133">Transmembrane helix</keyword>
<keyword evidence="1" id="KW-0812">Transmembrane</keyword>
<feature type="transmembrane region" description="Helical" evidence="1">
    <location>
        <begin position="46"/>
        <end position="68"/>
    </location>
</feature>
<name>A0ABW5ZM72_9FLAO</name>
<evidence type="ECO:0000256" key="1">
    <source>
        <dbReference type="SAM" id="Phobius"/>
    </source>
</evidence>
<feature type="transmembrane region" description="Helical" evidence="1">
    <location>
        <begin position="80"/>
        <end position="99"/>
    </location>
</feature>
<protein>
    <submittedName>
        <fullName evidence="2">Uncharacterized protein</fullName>
    </submittedName>
</protein>
<dbReference type="EMBL" id="JBHUOS010000001">
    <property type="protein sequence ID" value="MFD2914039.1"/>
    <property type="molecule type" value="Genomic_DNA"/>
</dbReference>
<reference evidence="3" key="1">
    <citation type="journal article" date="2019" name="Int. J. Syst. Evol. Microbiol.">
        <title>The Global Catalogue of Microorganisms (GCM) 10K type strain sequencing project: providing services to taxonomists for standard genome sequencing and annotation.</title>
        <authorList>
            <consortium name="The Broad Institute Genomics Platform"/>
            <consortium name="The Broad Institute Genome Sequencing Center for Infectious Disease"/>
            <person name="Wu L."/>
            <person name="Ma J."/>
        </authorList>
    </citation>
    <scope>NUCLEOTIDE SEQUENCE [LARGE SCALE GENOMIC DNA]</scope>
    <source>
        <strain evidence="3">KCTC 32514</strain>
    </source>
</reference>
<dbReference type="RefSeq" id="WP_194507132.1">
    <property type="nucleotide sequence ID" value="NZ_JADILU010000002.1"/>
</dbReference>
<organism evidence="2 3">
    <name type="scientific">Psychroserpens luteus</name>
    <dbReference type="NCBI Taxonomy" id="1434066"/>
    <lineage>
        <taxon>Bacteria</taxon>
        <taxon>Pseudomonadati</taxon>
        <taxon>Bacteroidota</taxon>
        <taxon>Flavobacteriia</taxon>
        <taxon>Flavobacteriales</taxon>
        <taxon>Flavobacteriaceae</taxon>
        <taxon>Psychroserpens</taxon>
    </lineage>
</organism>
<feature type="transmembrane region" description="Helical" evidence="1">
    <location>
        <begin position="119"/>
        <end position="143"/>
    </location>
</feature>
<gene>
    <name evidence="2" type="ORF">ACFS29_00180</name>
</gene>
<feature type="transmembrane region" description="Helical" evidence="1">
    <location>
        <begin position="7"/>
        <end position="26"/>
    </location>
</feature>
<evidence type="ECO:0000313" key="3">
    <source>
        <dbReference type="Proteomes" id="UP001597548"/>
    </source>
</evidence>
<sequence>MQKLKIYHWFWMSLIPITILWSFFYYKSELALDINIHDTYFVISYADLLLLLASYLFVIGNIYFLFNYWSIKLNKLSSNIHKYLSSTCIILIAVIKLYYANSENQDFPLFDVTTNELTYIAITFFVFLIAQLIFLINIILDIFKHGIQRTTRK</sequence>
<evidence type="ECO:0000313" key="2">
    <source>
        <dbReference type="EMBL" id="MFD2914039.1"/>
    </source>
</evidence>
<proteinExistence type="predicted"/>
<comment type="caution">
    <text evidence="2">The sequence shown here is derived from an EMBL/GenBank/DDBJ whole genome shotgun (WGS) entry which is preliminary data.</text>
</comment>
<accession>A0ABW5ZM72</accession>
<keyword evidence="1" id="KW-0472">Membrane</keyword>
<dbReference type="InterPro" id="IPR036927">
    <property type="entry name" value="Cyt_c_oxase-like_su1_sf"/>
</dbReference>